<proteinExistence type="predicted"/>
<comment type="caution">
    <text evidence="1">The sequence shown here is derived from an EMBL/GenBank/DDBJ whole genome shotgun (WGS) entry which is preliminary data.</text>
</comment>
<evidence type="ECO:0008006" key="2">
    <source>
        <dbReference type="Google" id="ProtNLM"/>
    </source>
</evidence>
<gene>
    <name evidence="1" type="ORF">LCGC14_1016690</name>
</gene>
<dbReference type="EMBL" id="LAZR01004035">
    <property type="protein sequence ID" value="KKN12414.1"/>
    <property type="molecule type" value="Genomic_DNA"/>
</dbReference>
<accession>A0A0F9N388</accession>
<name>A0A0F9N388_9ZZZZ</name>
<protein>
    <recommendedName>
        <fullName evidence="2">DUF2116 family Zn-ribbon domain-containing protein</fullName>
    </recommendedName>
</protein>
<dbReference type="AlphaFoldDB" id="A0A0F9N388"/>
<sequence length="65" mass="7815">MPPKRCMGCGTPFFTKKSNDFCSSKCKQEFKIKLKKSYEVSGIQIDKEYEEKERNKNKDYRLRRI</sequence>
<organism evidence="1">
    <name type="scientific">marine sediment metagenome</name>
    <dbReference type="NCBI Taxonomy" id="412755"/>
    <lineage>
        <taxon>unclassified sequences</taxon>
        <taxon>metagenomes</taxon>
        <taxon>ecological metagenomes</taxon>
    </lineage>
</organism>
<reference evidence="1" key="1">
    <citation type="journal article" date="2015" name="Nature">
        <title>Complex archaea that bridge the gap between prokaryotes and eukaryotes.</title>
        <authorList>
            <person name="Spang A."/>
            <person name="Saw J.H."/>
            <person name="Jorgensen S.L."/>
            <person name="Zaremba-Niedzwiedzka K."/>
            <person name="Martijn J."/>
            <person name="Lind A.E."/>
            <person name="van Eijk R."/>
            <person name="Schleper C."/>
            <person name="Guy L."/>
            <person name="Ettema T.J."/>
        </authorList>
    </citation>
    <scope>NUCLEOTIDE SEQUENCE</scope>
</reference>
<evidence type="ECO:0000313" key="1">
    <source>
        <dbReference type="EMBL" id="KKN12414.1"/>
    </source>
</evidence>